<dbReference type="Gramene" id="TuG1812G0200002976.01.T01">
    <property type="protein sequence ID" value="TuG1812G0200002976.01.T01.cds257066"/>
    <property type="gene ID" value="TuG1812G0200002976.01"/>
</dbReference>
<evidence type="ECO:0000313" key="3">
    <source>
        <dbReference type="Proteomes" id="UP000015106"/>
    </source>
</evidence>
<name>A0A8R7PET6_TRIUA</name>
<gene>
    <name evidence="2" type="primary">LOC125537516</name>
</gene>
<reference evidence="2" key="2">
    <citation type="submission" date="2018-03" db="EMBL/GenBank/DDBJ databases">
        <title>The Triticum urartu genome reveals the dynamic nature of wheat genome evolution.</title>
        <authorList>
            <person name="Ling H."/>
            <person name="Ma B."/>
            <person name="Shi X."/>
            <person name="Liu H."/>
            <person name="Dong L."/>
            <person name="Sun H."/>
            <person name="Cao Y."/>
            <person name="Gao Q."/>
            <person name="Zheng S."/>
            <person name="Li Y."/>
            <person name="Yu Y."/>
            <person name="Du H."/>
            <person name="Qi M."/>
            <person name="Li Y."/>
            <person name="Yu H."/>
            <person name="Cui Y."/>
            <person name="Wang N."/>
            <person name="Chen C."/>
            <person name="Wu H."/>
            <person name="Zhao Y."/>
            <person name="Zhang J."/>
            <person name="Li Y."/>
            <person name="Zhou W."/>
            <person name="Zhang B."/>
            <person name="Hu W."/>
            <person name="Eijk M."/>
            <person name="Tang J."/>
            <person name="Witsenboer H."/>
            <person name="Zhao S."/>
            <person name="Li Z."/>
            <person name="Zhang A."/>
            <person name="Wang D."/>
            <person name="Liang C."/>
        </authorList>
    </citation>
    <scope>NUCLEOTIDE SEQUENCE [LARGE SCALE GENOMIC DNA]</scope>
    <source>
        <strain evidence="2">cv. G1812</strain>
    </source>
</reference>
<keyword evidence="3" id="KW-1185">Reference proteome</keyword>
<sequence>MDPTPTHSDSWWIESSCSPNATSQSYKDGGHPRVGPPVRHCSSQRRRARGRLAGGTGAAPVDGGDGRVGVDGGGAVEAGGVDVKLDGGVGAARAVGLPHHVPRRHPELPRAAHHGELPRGGHDVVAADDGQRAAVVVPRGEQQVHAHHQHHARLRRHHVEPLRAPHGRRRRRRGLRQRVVDDGRVAEGHAREGVGRRGRTLDDLHRRRVAAGDHIVEEEVEMRVRRAGGEQEEGEEDSGVRSHDRIAGGFC</sequence>
<dbReference type="Proteomes" id="UP000015106">
    <property type="component" value="Chromosome 2"/>
</dbReference>
<organism evidence="2 3">
    <name type="scientific">Triticum urartu</name>
    <name type="common">Red wild einkorn</name>
    <name type="synonym">Crithodium urartu</name>
    <dbReference type="NCBI Taxonomy" id="4572"/>
    <lineage>
        <taxon>Eukaryota</taxon>
        <taxon>Viridiplantae</taxon>
        <taxon>Streptophyta</taxon>
        <taxon>Embryophyta</taxon>
        <taxon>Tracheophyta</taxon>
        <taxon>Spermatophyta</taxon>
        <taxon>Magnoliopsida</taxon>
        <taxon>Liliopsida</taxon>
        <taxon>Poales</taxon>
        <taxon>Poaceae</taxon>
        <taxon>BOP clade</taxon>
        <taxon>Pooideae</taxon>
        <taxon>Triticodae</taxon>
        <taxon>Triticeae</taxon>
        <taxon>Triticinae</taxon>
        <taxon>Triticum</taxon>
    </lineage>
</organism>
<feature type="region of interest" description="Disordered" evidence="1">
    <location>
        <begin position="225"/>
        <end position="251"/>
    </location>
</feature>
<reference evidence="3" key="1">
    <citation type="journal article" date="2013" name="Nature">
        <title>Draft genome of the wheat A-genome progenitor Triticum urartu.</title>
        <authorList>
            <person name="Ling H.Q."/>
            <person name="Zhao S."/>
            <person name="Liu D."/>
            <person name="Wang J."/>
            <person name="Sun H."/>
            <person name="Zhang C."/>
            <person name="Fan H."/>
            <person name="Li D."/>
            <person name="Dong L."/>
            <person name="Tao Y."/>
            <person name="Gao C."/>
            <person name="Wu H."/>
            <person name="Li Y."/>
            <person name="Cui Y."/>
            <person name="Guo X."/>
            <person name="Zheng S."/>
            <person name="Wang B."/>
            <person name="Yu K."/>
            <person name="Liang Q."/>
            <person name="Yang W."/>
            <person name="Lou X."/>
            <person name="Chen J."/>
            <person name="Feng M."/>
            <person name="Jian J."/>
            <person name="Zhang X."/>
            <person name="Luo G."/>
            <person name="Jiang Y."/>
            <person name="Liu J."/>
            <person name="Wang Z."/>
            <person name="Sha Y."/>
            <person name="Zhang B."/>
            <person name="Wu H."/>
            <person name="Tang D."/>
            <person name="Shen Q."/>
            <person name="Xue P."/>
            <person name="Zou S."/>
            <person name="Wang X."/>
            <person name="Liu X."/>
            <person name="Wang F."/>
            <person name="Yang Y."/>
            <person name="An X."/>
            <person name="Dong Z."/>
            <person name="Zhang K."/>
            <person name="Zhang X."/>
            <person name="Luo M.C."/>
            <person name="Dvorak J."/>
            <person name="Tong Y."/>
            <person name="Wang J."/>
            <person name="Yang H."/>
            <person name="Li Z."/>
            <person name="Wang D."/>
            <person name="Zhang A."/>
            <person name="Wang J."/>
        </authorList>
    </citation>
    <scope>NUCLEOTIDE SEQUENCE</scope>
    <source>
        <strain evidence="3">cv. G1812</strain>
    </source>
</reference>
<evidence type="ECO:0000313" key="2">
    <source>
        <dbReference type="EnsemblPlants" id="TuG1812G0200002976.01.T01.cds257066"/>
    </source>
</evidence>
<feature type="compositionally biased region" description="Basic and acidic residues" evidence="1">
    <location>
        <begin position="238"/>
        <end position="251"/>
    </location>
</feature>
<dbReference type="AlphaFoldDB" id="A0A8R7PET6"/>
<feature type="region of interest" description="Disordered" evidence="1">
    <location>
        <begin position="1"/>
        <end position="67"/>
    </location>
</feature>
<dbReference type="EnsemblPlants" id="TuG1812S0001486600.01.T01">
    <property type="protein sequence ID" value="TuG1812S0001486600.01.T01.s_cds28830"/>
    <property type="gene ID" value="TuG1812S0001486600.01"/>
</dbReference>
<proteinExistence type="predicted"/>
<evidence type="ECO:0000256" key="1">
    <source>
        <dbReference type="SAM" id="MobiDB-lite"/>
    </source>
</evidence>
<dbReference type="EnsemblPlants" id="TuG1812G0200002976.01.T01">
    <property type="protein sequence ID" value="TuG1812G0200002976.01.T01.cds257066"/>
    <property type="gene ID" value="TuG1812G0200002976.01"/>
</dbReference>
<accession>A0A8R7PET6</accession>
<reference evidence="2" key="3">
    <citation type="submission" date="2022-06" db="UniProtKB">
        <authorList>
            <consortium name="EnsemblPlants"/>
        </authorList>
    </citation>
    <scope>IDENTIFICATION</scope>
</reference>
<dbReference type="Gramene" id="TuG1812S0001486600.01.T01">
    <property type="protein sequence ID" value="TuG1812S0001486600.01.T01.s_cds28830"/>
    <property type="gene ID" value="TuG1812S0001486600.01"/>
</dbReference>
<feature type="compositionally biased region" description="Polar residues" evidence="1">
    <location>
        <begin position="1"/>
        <end position="26"/>
    </location>
</feature>
<protein>
    <submittedName>
        <fullName evidence="2">Uncharacterized protein</fullName>
    </submittedName>
</protein>